<keyword evidence="6" id="KW-0343">GTPase activation</keyword>
<proteinExistence type="inferred from homology"/>
<evidence type="ECO:0000256" key="4">
    <source>
        <dbReference type="ARBA" id="ARBA00008856"/>
    </source>
</evidence>
<evidence type="ECO:0000256" key="1">
    <source>
        <dbReference type="ARBA" id="ARBA00004222"/>
    </source>
</evidence>
<comment type="similarity">
    <text evidence="4">Belongs to the Rab3-GAP catalytic subunit family.</text>
</comment>
<sequence>MADGADEDDEVFEITDFTTSSEWERFSARLEHLLIEWKLDGPHRKSASTEGKGFLANSEKSKLNPIPNKKDEVDQREGTWGVISERISFATFNFVVSYHHLRTKKRTTINKSKQTEDLEDSLPDAMKEMFDMEFDFPPRTHCLSRWYGLKEFLVIAPAGDAEIIDNESKCHLLLSSVSIAATNTKCTVPMFAHVLQQWRKIYYGFCIGGGFRTAFQISQLRRIPSQFQHLAGLLEIFKDKLTCPISPVPPVTLTVRFTYILDEWTDYAWPQEPPDPSSCLECKVGIDDLGRLPFGACLDPIRELHLSTTWPCLSEEVIVDNSVYSDLDPCHAPQWSVRAKMSDNPQCLLGEYLSGYITLCHRQESTLQLLNKTVMDDDSNIADITQALQRLTEGPHVASLSTAVSRATSRISAMGERSSDEYPIPGNLLKEILKHLFPDADQDLEKLEVAQQEMLFDKMENNDTYNSQGTQDRFRGLKTAPEDSLTFFLAVCICIVYHSYGGLRAVAHLWQEFVLEMRYRWENDIFIPRLNLQPPNLGSCLVHQKLQMLNCCIERKRLSKIRTASLQFSNNVGGNTESRTKNNISFTENLRKSNSEVQIVQMERVESQSSVSDDEDEFFEAVESQDNTVKETGKSLVDSESIQGESENESDRTSGVEKNIQRTDSDSNIDDNCAKNNSTSCRREGAKEPFGEVKLLVSGEPLFVPVTQEPTPLTEDMLEEQAEILTQLGTSEEGARVRAQMQCASLLSDMEAFKAANPGCLLEDFVRWYSPFDWIPGPETEEEIEELRRLKRDKEKENKESSTCVTTGTSGVSVEEGWDTEDIEVPEEDLLSSDAKALMEEAKAGNVEELQVPNKWREEGHLSLRMRIPGNMWVEVWQSARSVPVRRQKRLFDETKEAEKVLHFLAGLKPAEVAFKLFPVLLHSAVLRIEQAGARDIAAISSLLDKVLGKASKLSWEMPRDLPRCEEFVKQLQLCELVVARAHSLRFKFQDALSDNGSNGADKDVEHFLSALMEKPEVTVIGAGRGPAGRVIHSLFSKQENARVQFASDKVESPNELQPSPASLVQDFPPPTGREYILRTTIPRPHPSSRPCPQRMYCVLTNDEFRLAGAFTDDVIFQ</sequence>
<keyword evidence="14" id="KW-1185">Reference proteome</keyword>
<dbReference type="InterPro" id="IPR045700">
    <property type="entry name" value="Rab3GAP1"/>
</dbReference>
<dbReference type="Proteomes" id="UP001159405">
    <property type="component" value="Unassembled WGS sequence"/>
</dbReference>
<feature type="compositionally biased region" description="Low complexity" evidence="10">
    <location>
        <begin position="801"/>
        <end position="813"/>
    </location>
</feature>
<evidence type="ECO:0000256" key="7">
    <source>
        <dbReference type="ARBA" id="ARBA00022490"/>
    </source>
</evidence>
<evidence type="ECO:0000259" key="12">
    <source>
        <dbReference type="Pfam" id="PF19533"/>
    </source>
</evidence>
<feature type="region of interest" description="Disordered" evidence="10">
    <location>
        <begin position="792"/>
        <end position="813"/>
    </location>
</feature>
<dbReference type="Pfam" id="PF13890">
    <property type="entry name" value="Rab3-GTPase_cat"/>
    <property type="match status" value="1"/>
</dbReference>
<evidence type="ECO:0000256" key="5">
    <source>
        <dbReference type="ARBA" id="ARBA00015817"/>
    </source>
</evidence>
<comment type="caution">
    <text evidence="13">The sequence shown here is derived from an EMBL/GenBank/DDBJ whole genome shotgun (WGS) entry which is preliminary data.</text>
</comment>
<dbReference type="PANTHER" id="PTHR21422">
    <property type="entry name" value="RAB3 GTPASE-ACTIVATING PROTEIN CATALYTIC SUBUNIT"/>
    <property type="match status" value="1"/>
</dbReference>
<protein>
    <recommendedName>
        <fullName evidence="5">Rab3 GTPase-activating protein catalytic subunit</fullName>
    </recommendedName>
</protein>
<comment type="subcellular location">
    <subcellularLocation>
        <location evidence="3">Cytoplasm</location>
    </subcellularLocation>
    <subcellularLocation>
        <location evidence="2">Endoplasmic reticulum</location>
    </subcellularLocation>
    <subcellularLocation>
        <location evidence="1">Golgi apparatus</location>
        <location evidence="1">cis-Golgi network</location>
    </subcellularLocation>
</comment>
<evidence type="ECO:0000313" key="14">
    <source>
        <dbReference type="Proteomes" id="UP001159405"/>
    </source>
</evidence>
<accession>A0ABN8RUZ0</accession>
<evidence type="ECO:0000256" key="9">
    <source>
        <dbReference type="ARBA" id="ARBA00023034"/>
    </source>
</evidence>
<dbReference type="PANTHER" id="PTHR21422:SF9">
    <property type="entry name" value="RAB3 GTPASE-ACTIVATING PROTEIN CATALYTIC SUBUNIT"/>
    <property type="match status" value="1"/>
</dbReference>
<evidence type="ECO:0000256" key="8">
    <source>
        <dbReference type="ARBA" id="ARBA00022824"/>
    </source>
</evidence>
<keyword evidence="9" id="KW-0333">Golgi apparatus</keyword>
<evidence type="ECO:0000313" key="13">
    <source>
        <dbReference type="EMBL" id="CAH3181382.1"/>
    </source>
</evidence>
<evidence type="ECO:0000256" key="6">
    <source>
        <dbReference type="ARBA" id="ARBA00022468"/>
    </source>
</evidence>
<dbReference type="InterPro" id="IPR045698">
    <property type="entry name" value="Rab3GAP1_C"/>
</dbReference>
<feature type="domain" description="Rab3GAP catalytic subunit conserved" evidence="11">
    <location>
        <begin position="682"/>
        <end position="905"/>
    </location>
</feature>
<dbReference type="Pfam" id="PF19533">
    <property type="entry name" value="Rab3-GAP_cat_C"/>
    <property type="match status" value="1"/>
</dbReference>
<evidence type="ECO:0000256" key="10">
    <source>
        <dbReference type="SAM" id="MobiDB-lite"/>
    </source>
</evidence>
<gene>
    <name evidence="13" type="ORF">PLOB_00024613</name>
</gene>
<dbReference type="InterPro" id="IPR026147">
    <property type="entry name" value="Rab3GAP1_conserved"/>
</dbReference>
<dbReference type="EMBL" id="CALNXK010000295">
    <property type="protein sequence ID" value="CAH3181382.1"/>
    <property type="molecule type" value="Genomic_DNA"/>
</dbReference>
<feature type="compositionally biased region" description="Basic and acidic residues" evidence="10">
    <location>
        <begin position="649"/>
        <end position="665"/>
    </location>
</feature>
<keyword evidence="8" id="KW-0256">Endoplasmic reticulum</keyword>
<feature type="region of interest" description="Disordered" evidence="10">
    <location>
        <begin position="605"/>
        <end position="684"/>
    </location>
</feature>
<evidence type="ECO:0000256" key="2">
    <source>
        <dbReference type="ARBA" id="ARBA00004240"/>
    </source>
</evidence>
<feature type="domain" description="Rab3GAP catalytic subunit C-terminal" evidence="12">
    <location>
        <begin position="917"/>
        <end position="1115"/>
    </location>
</feature>
<evidence type="ECO:0000259" key="11">
    <source>
        <dbReference type="Pfam" id="PF13890"/>
    </source>
</evidence>
<keyword evidence="7" id="KW-0963">Cytoplasm</keyword>
<name>A0ABN8RUZ0_9CNID</name>
<reference evidence="13 14" key="1">
    <citation type="submission" date="2022-05" db="EMBL/GenBank/DDBJ databases">
        <authorList>
            <consortium name="Genoscope - CEA"/>
            <person name="William W."/>
        </authorList>
    </citation>
    <scope>NUCLEOTIDE SEQUENCE [LARGE SCALE GENOMIC DNA]</scope>
</reference>
<evidence type="ECO:0000256" key="3">
    <source>
        <dbReference type="ARBA" id="ARBA00004496"/>
    </source>
</evidence>
<organism evidence="13 14">
    <name type="scientific">Porites lobata</name>
    <dbReference type="NCBI Taxonomy" id="104759"/>
    <lineage>
        <taxon>Eukaryota</taxon>
        <taxon>Metazoa</taxon>
        <taxon>Cnidaria</taxon>
        <taxon>Anthozoa</taxon>
        <taxon>Hexacorallia</taxon>
        <taxon>Scleractinia</taxon>
        <taxon>Fungiina</taxon>
        <taxon>Poritidae</taxon>
        <taxon>Porites</taxon>
    </lineage>
</organism>